<evidence type="ECO:0000256" key="1">
    <source>
        <dbReference type="SAM" id="SignalP"/>
    </source>
</evidence>
<proteinExistence type="predicted"/>
<feature type="domain" description="Beta-lactamase-related" evidence="2">
    <location>
        <begin position="186"/>
        <end position="514"/>
    </location>
</feature>
<gene>
    <name evidence="3" type="ORF">AVDCRST_MAG23-2825</name>
</gene>
<accession>A0A6J4UIQ3</accession>
<dbReference type="AlphaFoldDB" id="A0A6J4UIQ3"/>
<dbReference type="EMBL" id="CADCWD010000095">
    <property type="protein sequence ID" value="CAA9549173.1"/>
    <property type="molecule type" value="Genomic_DNA"/>
</dbReference>
<dbReference type="PANTHER" id="PTHR46825:SF15">
    <property type="entry name" value="BETA-LACTAMASE-RELATED DOMAIN-CONTAINING PROTEIN"/>
    <property type="match status" value="1"/>
</dbReference>
<dbReference type="InterPro" id="IPR001466">
    <property type="entry name" value="Beta-lactam-related"/>
</dbReference>
<evidence type="ECO:0000313" key="3">
    <source>
        <dbReference type="EMBL" id="CAA9549173.1"/>
    </source>
</evidence>
<feature type="chain" id="PRO_5026953497" evidence="1">
    <location>
        <begin position="21"/>
        <end position="651"/>
    </location>
</feature>
<dbReference type="Pfam" id="PF00144">
    <property type="entry name" value="Beta-lactamase"/>
    <property type="match status" value="1"/>
</dbReference>
<reference evidence="3" key="1">
    <citation type="submission" date="2020-02" db="EMBL/GenBank/DDBJ databases">
        <authorList>
            <person name="Meier V. D."/>
        </authorList>
    </citation>
    <scope>NUCLEOTIDE SEQUENCE</scope>
    <source>
        <strain evidence="3">AVDCRST_MAG23</strain>
    </source>
</reference>
<name>A0A6J4UIQ3_9SPHN</name>
<evidence type="ECO:0000259" key="2">
    <source>
        <dbReference type="Pfam" id="PF00144"/>
    </source>
</evidence>
<dbReference type="InterPro" id="IPR050491">
    <property type="entry name" value="AmpC-like"/>
</dbReference>
<dbReference type="Gene3D" id="3.40.710.10">
    <property type="entry name" value="DD-peptidase/beta-lactamase superfamily"/>
    <property type="match status" value="1"/>
</dbReference>
<organism evidence="3">
    <name type="scientific">uncultured Sphingosinicella sp</name>
    <dbReference type="NCBI Taxonomy" id="478748"/>
    <lineage>
        <taxon>Bacteria</taxon>
        <taxon>Pseudomonadati</taxon>
        <taxon>Pseudomonadota</taxon>
        <taxon>Alphaproteobacteria</taxon>
        <taxon>Sphingomonadales</taxon>
        <taxon>Sphingosinicellaceae</taxon>
        <taxon>Sphingosinicella</taxon>
        <taxon>environmental samples</taxon>
    </lineage>
</organism>
<protein>
    <submittedName>
        <fullName evidence="3">Beta-lactamase class C-like and penicillin binding proteins (PBPs) superfamily / DUF3471 domain</fullName>
    </submittedName>
</protein>
<feature type="signal peptide" evidence="1">
    <location>
        <begin position="1"/>
        <end position="20"/>
    </location>
</feature>
<dbReference type="SUPFAM" id="SSF56601">
    <property type="entry name" value="beta-lactamase/transpeptidase-like"/>
    <property type="match status" value="1"/>
</dbReference>
<dbReference type="PANTHER" id="PTHR46825">
    <property type="entry name" value="D-ALANYL-D-ALANINE-CARBOXYPEPTIDASE/ENDOPEPTIDASE AMPH"/>
    <property type="match status" value="1"/>
</dbReference>
<dbReference type="InterPro" id="IPR012338">
    <property type="entry name" value="Beta-lactam/transpept-like"/>
</dbReference>
<keyword evidence="1" id="KW-0732">Signal</keyword>
<sequence length="651" mass="69130">MKSLLTLALLSLPAPLLAQAAVAVDRPGKTSAGVSYTQPKDWAVTSKAQATVFAAPEGNLNMAVVDVGEAADAPAAAAKAWSIYKPTAGRKVRLVTAGAPGEGWEERAGMAYETSPNERAAVSALALRKGRAWTVLIVDGAEATLGKRSAAASVIQQSLRPAGYQRESFAGKTAHRLTPERVQALRDFVAASAKTLGVPGVGLALLDGGKVVWQGGVGVRELGGTEPVTADTKFMIASNTKGMATLLLSVLADEGKLRWDQPVTELYPSFKLGNQATTQSTLVRHLVCACTGLPRKDYAFILGDRGLPASDTFRQLGQTQPTSGFGELFQYNNLMASAAGYLGGALLYPRMEVGAAFDRAMDEKIFKPLGMRNTTFDFDEGMRGNWARPHGLDVNGKLTEIPVDFNYTVYPYRPAGGAWSTTADMVKYVQLELSKGVIPGGKRLVSEANILKRRERGVPVGEDNWYGMGLFDRVAWGVPVVSHGGTLLGYHSTFYALPDSGIGAVILTNSDPGASMLAPFLRRLLEVAYDGKPEAVQDVATAAARIQAQAKAKRDRLTVPGDPAVLAALAPRYRNPEVGTVTFRDQGGTKWMKAGFVEGPVATRENLDGSISVVSAGAGGIGVEALVGSQAGTRTLTIRDSQHEYVYTEVR</sequence>